<dbReference type="Pfam" id="PF08059">
    <property type="entry name" value="SEP"/>
    <property type="match status" value="1"/>
</dbReference>
<evidence type="ECO:0000259" key="3">
    <source>
        <dbReference type="PROSITE" id="PS51399"/>
    </source>
</evidence>
<dbReference type="SMART" id="SM00553">
    <property type="entry name" value="SEP"/>
    <property type="match status" value="1"/>
</dbReference>
<evidence type="ECO:0000313" key="4">
    <source>
        <dbReference type="EMBL" id="JAB59810.1"/>
    </source>
</evidence>
<dbReference type="GO" id="GO:0061025">
    <property type="term" value="P:membrane fusion"/>
    <property type="evidence" value="ECO:0007669"/>
    <property type="project" value="TreeGrafter"/>
</dbReference>
<feature type="region of interest" description="Disordered" evidence="1">
    <location>
        <begin position="290"/>
        <end position="330"/>
    </location>
</feature>
<feature type="compositionally biased region" description="Low complexity" evidence="1">
    <location>
        <begin position="294"/>
        <end position="307"/>
    </location>
</feature>
<dbReference type="FunFam" id="3.30.420.210:FF:000002">
    <property type="entry name" value="UBX domain-containing protein 1"/>
    <property type="match status" value="1"/>
</dbReference>
<dbReference type="InterPro" id="IPR012989">
    <property type="entry name" value="SEP_domain"/>
</dbReference>
<dbReference type="Gene3D" id="3.30.420.210">
    <property type="entry name" value="SEP domain"/>
    <property type="match status" value="1"/>
</dbReference>
<proteinExistence type="evidence at transcript level"/>
<dbReference type="PANTHER" id="PTHR23333:SF20">
    <property type="entry name" value="NSFL1 COFACTOR P47"/>
    <property type="match status" value="1"/>
</dbReference>
<dbReference type="InterPro" id="IPR001012">
    <property type="entry name" value="UBX_dom"/>
</dbReference>
<organism evidence="4">
    <name type="scientific">Corethrella appendiculata</name>
    <dbReference type="NCBI Taxonomy" id="1370023"/>
    <lineage>
        <taxon>Eukaryota</taxon>
        <taxon>Metazoa</taxon>
        <taxon>Ecdysozoa</taxon>
        <taxon>Arthropoda</taxon>
        <taxon>Hexapoda</taxon>
        <taxon>Insecta</taxon>
        <taxon>Pterygota</taxon>
        <taxon>Neoptera</taxon>
        <taxon>Endopterygota</taxon>
        <taxon>Diptera</taxon>
        <taxon>Nematocera</taxon>
        <taxon>Culicoidea</taxon>
        <taxon>Chaoboridae</taxon>
        <taxon>Corethrella</taxon>
    </lineage>
</organism>
<dbReference type="GO" id="GO:0043130">
    <property type="term" value="F:ubiquitin binding"/>
    <property type="evidence" value="ECO:0007669"/>
    <property type="project" value="TreeGrafter"/>
</dbReference>
<dbReference type="FunFam" id="1.10.8.10:FF:000020">
    <property type="entry name" value="NSFL1 (p97) cofactor (p47)"/>
    <property type="match status" value="1"/>
</dbReference>
<dbReference type="EMBL" id="GANO01000061">
    <property type="protein sequence ID" value="JAB59810.1"/>
    <property type="molecule type" value="mRNA"/>
</dbReference>
<sequence>MADHEQVVKEFCDITGLPEDRAKFYLESANFELQLALSSYYENDDGGEEIPTQIEKLVSQGSTFDPEVSSDEDVVQKPTTKKDNKTPFPKEKPKITTLFNCNKDEDSGDSDEEQGQAFYAGGSDRSGQQVLGPPKKNPMKNFISEIFRSAQRGNMETYDADEGGENSRGSRRVFPGDGYRLGQTESDHVTIPGAGSSSNATPSNHQVVTLTLWRQGFSIDDGDLRRYEDPANKEFFECIMRGEIPKELRSNGSKMVHLDLKDNRHEEFTRSKVAFKAFGGSGYTLGSPAPNVISASSTPSTATPASSGSNEENEQRANTELNTNSSEPLTNIQVRLADGSRLTIRANHTHSVDDIRRFVTTARPQYATSNFALLTTFPSKELTDGGQSLKDAGLLNAAIMQRMK</sequence>
<dbReference type="CDD" id="cd14348">
    <property type="entry name" value="UBA_p47"/>
    <property type="match status" value="1"/>
</dbReference>
<dbReference type="GO" id="GO:0043161">
    <property type="term" value="P:proteasome-mediated ubiquitin-dependent protein catabolic process"/>
    <property type="evidence" value="ECO:0007669"/>
    <property type="project" value="TreeGrafter"/>
</dbReference>
<dbReference type="PROSITE" id="PS50033">
    <property type="entry name" value="UBX"/>
    <property type="match status" value="1"/>
</dbReference>
<evidence type="ECO:0000256" key="1">
    <source>
        <dbReference type="SAM" id="MobiDB-lite"/>
    </source>
</evidence>
<evidence type="ECO:0000259" key="2">
    <source>
        <dbReference type="PROSITE" id="PS50033"/>
    </source>
</evidence>
<dbReference type="Pfam" id="PF00789">
    <property type="entry name" value="UBX"/>
    <property type="match status" value="1"/>
</dbReference>
<name>U5EYU9_9DIPT</name>
<dbReference type="AlphaFoldDB" id="U5EYU9"/>
<accession>U5EYU9</accession>
<dbReference type="SUPFAM" id="SSF102848">
    <property type="entry name" value="NSFL1 (p97 ATPase) cofactor p47, SEP domain"/>
    <property type="match status" value="1"/>
</dbReference>
<dbReference type="GO" id="GO:0000045">
    <property type="term" value="P:autophagosome assembly"/>
    <property type="evidence" value="ECO:0007669"/>
    <property type="project" value="TreeGrafter"/>
</dbReference>
<dbReference type="InterPro" id="IPR036241">
    <property type="entry name" value="NSFL1C_SEP_dom_sf"/>
</dbReference>
<dbReference type="InterPro" id="IPR009060">
    <property type="entry name" value="UBA-like_sf"/>
</dbReference>
<feature type="compositionally biased region" description="Basic and acidic residues" evidence="1">
    <location>
        <begin position="80"/>
        <end position="94"/>
    </location>
</feature>
<dbReference type="Gene3D" id="3.10.20.90">
    <property type="entry name" value="Phosphatidylinositol 3-kinase Catalytic Subunit, Chain A, domain 1"/>
    <property type="match status" value="1"/>
</dbReference>
<dbReference type="GO" id="GO:0005634">
    <property type="term" value="C:nucleus"/>
    <property type="evidence" value="ECO:0007669"/>
    <property type="project" value="TreeGrafter"/>
</dbReference>
<dbReference type="PANTHER" id="PTHR23333">
    <property type="entry name" value="UBX DOMAIN CONTAINING PROTEIN"/>
    <property type="match status" value="1"/>
</dbReference>
<dbReference type="PROSITE" id="PS51399">
    <property type="entry name" value="SEP"/>
    <property type="match status" value="1"/>
</dbReference>
<dbReference type="GO" id="GO:0005829">
    <property type="term" value="C:cytosol"/>
    <property type="evidence" value="ECO:0007669"/>
    <property type="project" value="TreeGrafter"/>
</dbReference>
<feature type="domain" description="UBX" evidence="2">
    <location>
        <begin position="325"/>
        <end position="402"/>
    </location>
</feature>
<dbReference type="SMART" id="SM00166">
    <property type="entry name" value="UBX"/>
    <property type="match status" value="1"/>
</dbReference>
<dbReference type="SUPFAM" id="SSF54236">
    <property type="entry name" value="Ubiquitin-like"/>
    <property type="match status" value="1"/>
</dbReference>
<feature type="compositionally biased region" description="Polar residues" evidence="1">
    <location>
        <begin position="316"/>
        <end position="330"/>
    </location>
</feature>
<dbReference type="GO" id="GO:0007030">
    <property type="term" value="P:Golgi organization"/>
    <property type="evidence" value="ECO:0007669"/>
    <property type="project" value="TreeGrafter"/>
</dbReference>
<feature type="region of interest" description="Disordered" evidence="1">
    <location>
        <begin position="61"/>
        <end position="139"/>
    </location>
</feature>
<reference evidence="4" key="1">
    <citation type="journal article" date="2014" name="Insect Biochem. Mol. Biol.">
        <title>An insight into the sialome of the frog biting fly, Corethrella appendiculata.</title>
        <authorList>
            <person name="Ribeiro J.M.C."/>
            <person name="Chagas A.C."/>
            <person name="Pham V.M."/>
            <person name="Lounibos L.P."/>
            <person name="Calvo E."/>
        </authorList>
    </citation>
    <scope>NUCLEOTIDE SEQUENCE</scope>
    <source>
        <tissue evidence="4">Salivary glands</tissue>
    </source>
</reference>
<dbReference type="Pfam" id="PF14555">
    <property type="entry name" value="UBA_4"/>
    <property type="match status" value="1"/>
</dbReference>
<dbReference type="InterPro" id="IPR029071">
    <property type="entry name" value="Ubiquitin-like_domsf"/>
</dbReference>
<dbReference type="SUPFAM" id="SSF46934">
    <property type="entry name" value="UBA-like"/>
    <property type="match status" value="1"/>
</dbReference>
<dbReference type="GO" id="GO:0031468">
    <property type="term" value="P:nuclear membrane reassembly"/>
    <property type="evidence" value="ECO:0007669"/>
    <property type="project" value="TreeGrafter"/>
</dbReference>
<dbReference type="Gene3D" id="1.10.8.10">
    <property type="entry name" value="DNA helicase RuvA subunit, C-terminal domain"/>
    <property type="match status" value="1"/>
</dbReference>
<feature type="domain" description="SEP" evidence="3">
    <location>
        <begin position="205"/>
        <end position="269"/>
    </location>
</feature>
<protein>
    <submittedName>
        <fullName evidence="4">Putative nsfl1 cofactor p47</fullName>
    </submittedName>
</protein>